<evidence type="ECO:0000256" key="1">
    <source>
        <dbReference type="SAM" id="MobiDB-lite"/>
    </source>
</evidence>
<reference evidence="2 3" key="1">
    <citation type="submission" date="2018-01" db="EMBL/GenBank/DDBJ databases">
        <title>Successful Treatment of Persistent Burkholderia cepacia Bacteremia with Ceftazidime-Avibactam.</title>
        <authorList>
            <person name="Tamma P."/>
            <person name="Fan Y."/>
            <person name="Bergman Y."/>
            <person name="Sick-Samuels A."/>
            <person name="Hsu A."/>
            <person name="Timp W."/>
            <person name="Simner P."/>
        </authorList>
    </citation>
    <scope>NUCLEOTIDE SEQUENCE [LARGE SCALE GENOMIC DNA]</scope>
    <source>
        <strain evidence="2 3">170816</strain>
    </source>
</reference>
<feature type="region of interest" description="Disordered" evidence="1">
    <location>
        <begin position="44"/>
        <end position="79"/>
    </location>
</feature>
<feature type="compositionally biased region" description="Basic and acidic residues" evidence="1">
    <location>
        <begin position="60"/>
        <end position="73"/>
    </location>
</feature>
<dbReference type="EMBL" id="PQVP01000006">
    <property type="protein sequence ID" value="POZ80141.1"/>
    <property type="molecule type" value="Genomic_DNA"/>
</dbReference>
<comment type="caution">
    <text evidence="2">The sequence shown here is derived from an EMBL/GenBank/DDBJ whole genome shotgun (WGS) entry which is preliminary data.</text>
</comment>
<sequence>MVKWTDAPNGSAGHVDGRLVVQIRKLGVGGWSAGWRNGMRWDVSDQSTQVKEQSSRHFKSREAAKRAVEDRMRSNSNED</sequence>
<name>A0A2S5DM18_9BURK</name>
<dbReference type="Proteomes" id="UP000238655">
    <property type="component" value="Unassembled WGS sequence"/>
</dbReference>
<proteinExistence type="predicted"/>
<protein>
    <submittedName>
        <fullName evidence="2">Uncharacterized protein</fullName>
    </submittedName>
</protein>
<accession>A0A2S5DM18</accession>
<evidence type="ECO:0000313" key="2">
    <source>
        <dbReference type="EMBL" id="POZ80141.1"/>
    </source>
</evidence>
<dbReference type="AlphaFoldDB" id="A0A2S5DM18"/>
<evidence type="ECO:0000313" key="3">
    <source>
        <dbReference type="Proteomes" id="UP000238655"/>
    </source>
</evidence>
<dbReference type="RefSeq" id="WP_105749984.1">
    <property type="nucleotide sequence ID" value="NZ_PQVP01000006.1"/>
</dbReference>
<organism evidence="2 3">
    <name type="scientific">Burkholderia contaminans</name>
    <dbReference type="NCBI Taxonomy" id="488447"/>
    <lineage>
        <taxon>Bacteria</taxon>
        <taxon>Pseudomonadati</taxon>
        <taxon>Pseudomonadota</taxon>
        <taxon>Betaproteobacteria</taxon>
        <taxon>Burkholderiales</taxon>
        <taxon>Burkholderiaceae</taxon>
        <taxon>Burkholderia</taxon>
        <taxon>Burkholderia cepacia complex</taxon>
    </lineage>
</organism>
<gene>
    <name evidence="2" type="ORF">C3743_39860</name>
</gene>